<reference evidence="2 3" key="1">
    <citation type="submission" date="2021-03" db="EMBL/GenBank/DDBJ databases">
        <title>Sequencing the genomes of 1000 actinobacteria strains.</title>
        <authorList>
            <person name="Klenk H.-P."/>
        </authorList>
    </citation>
    <scope>NUCLEOTIDE SEQUENCE [LARGE SCALE GENOMIC DNA]</scope>
    <source>
        <strain evidence="2 3">DSM 45510</strain>
    </source>
</reference>
<name>A0ABS4PRE2_9PSEU</name>
<keyword evidence="3" id="KW-1185">Reference proteome</keyword>
<dbReference type="EMBL" id="JAGGMS010000001">
    <property type="protein sequence ID" value="MBP2181888.1"/>
    <property type="molecule type" value="Genomic_DNA"/>
</dbReference>
<keyword evidence="1" id="KW-0472">Membrane</keyword>
<keyword evidence="1" id="KW-0812">Transmembrane</keyword>
<comment type="caution">
    <text evidence="2">The sequence shown here is derived from an EMBL/GenBank/DDBJ whole genome shotgun (WGS) entry which is preliminary data.</text>
</comment>
<organism evidence="2 3">
    <name type="scientific">Amycolatopsis magusensis</name>
    <dbReference type="NCBI Taxonomy" id="882444"/>
    <lineage>
        <taxon>Bacteria</taxon>
        <taxon>Bacillati</taxon>
        <taxon>Actinomycetota</taxon>
        <taxon>Actinomycetes</taxon>
        <taxon>Pseudonocardiales</taxon>
        <taxon>Pseudonocardiaceae</taxon>
        <taxon>Amycolatopsis</taxon>
    </lineage>
</organism>
<accession>A0ABS4PRE2</accession>
<evidence type="ECO:0000313" key="3">
    <source>
        <dbReference type="Proteomes" id="UP000741013"/>
    </source>
</evidence>
<proteinExistence type="predicted"/>
<dbReference type="Proteomes" id="UP000741013">
    <property type="component" value="Unassembled WGS sequence"/>
</dbReference>
<keyword evidence="1" id="KW-1133">Transmembrane helix</keyword>
<protein>
    <recommendedName>
        <fullName evidence="4">Phage shock protein B</fullName>
    </recommendedName>
</protein>
<feature type="transmembrane region" description="Helical" evidence="1">
    <location>
        <begin position="12"/>
        <end position="32"/>
    </location>
</feature>
<gene>
    <name evidence="2" type="ORF">JOM49_003414</name>
</gene>
<sequence length="82" mass="9401">MSDNDWQELAGVIGIFVLITTVLTVAIWQLAVTWRAKAALAREETYRRLAERAVTSQEETQRQLAELRGRMDGLERILKDVE</sequence>
<evidence type="ECO:0000256" key="1">
    <source>
        <dbReference type="SAM" id="Phobius"/>
    </source>
</evidence>
<evidence type="ECO:0008006" key="4">
    <source>
        <dbReference type="Google" id="ProtNLM"/>
    </source>
</evidence>
<evidence type="ECO:0000313" key="2">
    <source>
        <dbReference type="EMBL" id="MBP2181888.1"/>
    </source>
</evidence>
<dbReference type="RefSeq" id="WP_209665252.1">
    <property type="nucleotide sequence ID" value="NZ_JAGGMS010000001.1"/>
</dbReference>